<sequence length="103" mass="10789">MPVVVTATFTPKEGSFDQVVEALSPAIAEVHEEPGCLLYAIHESPNGQILMIEKWESAELLDAHGAGGPVQRLNASLEGLLQGPVAVMRHEPIPAGTPGQGAL</sequence>
<gene>
    <name evidence="2" type="ORF">GCM10009825_27610</name>
</gene>
<dbReference type="Gene3D" id="3.30.70.100">
    <property type="match status" value="1"/>
</dbReference>
<dbReference type="EMBL" id="BAAAQB010000037">
    <property type="protein sequence ID" value="GAA2140131.1"/>
    <property type="molecule type" value="Genomic_DNA"/>
</dbReference>
<name>A0ABN2ZCE3_9MICC</name>
<keyword evidence="2" id="KW-0503">Monooxygenase</keyword>
<feature type="domain" description="ABM" evidence="1">
    <location>
        <begin position="3"/>
        <end position="92"/>
    </location>
</feature>
<proteinExistence type="predicted"/>
<dbReference type="RefSeq" id="WP_344366848.1">
    <property type="nucleotide sequence ID" value="NZ_BAAAQB010000037.1"/>
</dbReference>
<dbReference type="SUPFAM" id="SSF54909">
    <property type="entry name" value="Dimeric alpha+beta barrel"/>
    <property type="match status" value="1"/>
</dbReference>
<dbReference type="PROSITE" id="PS51725">
    <property type="entry name" value="ABM"/>
    <property type="match status" value="1"/>
</dbReference>
<keyword evidence="3" id="KW-1185">Reference proteome</keyword>
<protein>
    <submittedName>
        <fullName evidence="2">Quinol monooxygenase</fullName>
    </submittedName>
</protein>
<dbReference type="Proteomes" id="UP001500102">
    <property type="component" value="Unassembled WGS sequence"/>
</dbReference>
<keyword evidence="2" id="KW-0560">Oxidoreductase</keyword>
<reference evidence="2 3" key="1">
    <citation type="journal article" date="2019" name="Int. J. Syst. Evol. Microbiol.">
        <title>The Global Catalogue of Microorganisms (GCM) 10K type strain sequencing project: providing services to taxonomists for standard genome sequencing and annotation.</title>
        <authorList>
            <consortium name="The Broad Institute Genomics Platform"/>
            <consortium name="The Broad Institute Genome Sequencing Center for Infectious Disease"/>
            <person name="Wu L."/>
            <person name="Ma J."/>
        </authorList>
    </citation>
    <scope>NUCLEOTIDE SEQUENCE [LARGE SCALE GENOMIC DNA]</scope>
    <source>
        <strain evidence="2 3">JCM 15921</strain>
    </source>
</reference>
<accession>A0ABN2ZCE3</accession>
<evidence type="ECO:0000313" key="2">
    <source>
        <dbReference type="EMBL" id="GAA2140131.1"/>
    </source>
</evidence>
<comment type="caution">
    <text evidence="2">The sequence shown here is derived from an EMBL/GenBank/DDBJ whole genome shotgun (WGS) entry which is preliminary data.</text>
</comment>
<dbReference type="GO" id="GO:0004497">
    <property type="term" value="F:monooxygenase activity"/>
    <property type="evidence" value="ECO:0007669"/>
    <property type="project" value="UniProtKB-KW"/>
</dbReference>
<dbReference type="Pfam" id="PF03992">
    <property type="entry name" value="ABM"/>
    <property type="match status" value="1"/>
</dbReference>
<dbReference type="InterPro" id="IPR011008">
    <property type="entry name" value="Dimeric_a/b-barrel"/>
</dbReference>
<evidence type="ECO:0000259" key="1">
    <source>
        <dbReference type="PROSITE" id="PS51725"/>
    </source>
</evidence>
<dbReference type="InterPro" id="IPR007138">
    <property type="entry name" value="ABM_dom"/>
</dbReference>
<evidence type="ECO:0000313" key="3">
    <source>
        <dbReference type="Proteomes" id="UP001500102"/>
    </source>
</evidence>
<organism evidence="2 3">
    <name type="scientific">Arthrobacter humicola</name>
    <dbReference type="NCBI Taxonomy" id="409291"/>
    <lineage>
        <taxon>Bacteria</taxon>
        <taxon>Bacillati</taxon>
        <taxon>Actinomycetota</taxon>
        <taxon>Actinomycetes</taxon>
        <taxon>Micrococcales</taxon>
        <taxon>Micrococcaceae</taxon>
        <taxon>Arthrobacter</taxon>
    </lineage>
</organism>